<proteinExistence type="predicted"/>
<keyword evidence="2" id="KW-1185">Reference proteome</keyword>
<dbReference type="STRING" id="56110.Oscil6304_3302"/>
<dbReference type="HOGENOM" id="CLU_1502044_0_0_3"/>
<dbReference type="KEGG" id="oac:Oscil6304_3302"/>
<evidence type="ECO:0000313" key="1">
    <source>
        <dbReference type="EMBL" id="AFY82877.1"/>
    </source>
</evidence>
<gene>
    <name evidence="1" type="ORF">Oscil6304_3302</name>
</gene>
<dbReference type="OrthoDB" id="9860272at2"/>
<dbReference type="RefSeq" id="WP_015149507.1">
    <property type="nucleotide sequence ID" value="NC_019693.1"/>
</dbReference>
<reference evidence="1 2" key="1">
    <citation type="submission" date="2012-06" db="EMBL/GenBank/DDBJ databases">
        <title>Finished chromosome of genome of Oscillatoria acuminata PCC 6304.</title>
        <authorList>
            <consortium name="US DOE Joint Genome Institute"/>
            <person name="Gugger M."/>
            <person name="Coursin T."/>
            <person name="Rippka R."/>
            <person name="Tandeau De Marsac N."/>
            <person name="Huntemann M."/>
            <person name="Wei C.-L."/>
            <person name="Han J."/>
            <person name="Detter J.C."/>
            <person name="Han C."/>
            <person name="Tapia R."/>
            <person name="Davenport K."/>
            <person name="Daligault H."/>
            <person name="Erkkila T."/>
            <person name="Gu W."/>
            <person name="Munk A.C.C."/>
            <person name="Teshima H."/>
            <person name="Xu Y."/>
            <person name="Chain P."/>
            <person name="Chen A."/>
            <person name="Krypides N."/>
            <person name="Mavromatis K."/>
            <person name="Markowitz V."/>
            <person name="Szeto E."/>
            <person name="Ivanova N."/>
            <person name="Mikhailova N."/>
            <person name="Ovchinnikova G."/>
            <person name="Pagani I."/>
            <person name="Pati A."/>
            <person name="Goodwin L."/>
            <person name="Peters L."/>
            <person name="Pitluck S."/>
            <person name="Woyke T."/>
            <person name="Kerfeld C."/>
        </authorList>
    </citation>
    <scope>NUCLEOTIDE SEQUENCE [LARGE SCALE GENOMIC DNA]</scope>
    <source>
        <strain evidence="1 2">PCC 6304</strain>
    </source>
</reference>
<dbReference type="AlphaFoldDB" id="K9TJ68"/>
<protein>
    <submittedName>
        <fullName evidence="1">Uncharacterized protein</fullName>
    </submittedName>
</protein>
<organism evidence="1 2">
    <name type="scientific">Oscillatoria acuminata PCC 6304</name>
    <dbReference type="NCBI Taxonomy" id="56110"/>
    <lineage>
        <taxon>Bacteria</taxon>
        <taxon>Bacillati</taxon>
        <taxon>Cyanobacteriota</taxon>
        <taxon>Cyanophyceae</taxon>
        <taxon>Oscillatoriophycideae</taxon>
        <taxon>Oscillatoriales</taxon>
        <taxon>Oscillatoriaceae</taxon>
        <taxon>Oscillatoria</taxon>
    </lineage>
</organism>
<evidence type="ECO:0000313" key="2">
    <source>
        <dbReference type="Proteomes" id="UP000010367"/>
    </source>
</evidence>
<dbReference type="InParanoid" id="K9TJ68"/>
<sequence>MQFIFFQQGVTASLIPIYTLIEHKPEHIVGCILLGDGPPGKMPPAWFRKFGFEENPAFELLQQVNQGKCLGGLHVFLIVKEPNSLLQLTVLACINCCNFNSSGEGGRGGKKLLELLAKHNISTYPAEVITPNLPNRIIGPTNKDELKYRQAMQDTFFEAFNIVSSHWLPNTWGLEPVSH</sequence>
<name>K9TJ68_9CYAN</name>
<accession>K9TJ68</accession>
<dbReference type="Proteomes" id="UP000010367">
    <property type="component" value="Chromosome"/>
</dbReference>
<dbReference type="EMBL" id="CP003607">
    <property type="protein sequence ID" value="AFY82877.1"/>
    <property type="molecule type" value="Genomic_DNA"/>
</dbReference>